<feature type="transmembrane region" description="Helical" evidence="1">
    <location>
        <begin position="37"/>
        <end position="55"/>
    </location>
</feature>
<dbReference type="EMBL" id="FOFP01000001">
    <property type="protein sequence ID" value="SEP72359.1"/>
    <property type="molecule type" value="Genomic_DNA"/>
</dbReference>
<feature type="transmembrane region" description="Helical" evidence="1">
    <location>
        <begin position="76"/>
        <end position="96"/>
    </location>
</feature>
<organism evidence="3 4">
    <name type="scientific">Pseudomonas cuatrocienegasensis</name>
    <dbReference type="NCBI Taxonomy" id="543360"/>
    <lineage>
        <taxon>Bacteria</taxon>
        <taxon>Pseudomonadati</taxon>
        <taxon>Pseudomonadota</taxon>
        <taxon>Gammaproteobacteria</taxon>
        <taxon>Pseudomonadales</taxon>
        <taxon>Pseudomonadaceae</taxon>
        <taxon>Pseudomonas</taxon>
    </lineage>
</organism>
<comment type="caution">
    <text evidence="3">The sequence shown here is derived from an EMBL/GenBank/DDBJ whole genome shotgun (WGS) entry which is preliminary data.</text>
</comment>
<dbReference type="InterPro" id="IPR009936">
    <property type="entry name" value="DUF1468"/>
</dbReference>
<gene>
    <name evidence="3" type="ORF">SAMN05216600_101422</name>
</gene>
<proteinExistence type="predicted"/>
<feature type="transmembrane region" description="Helical" evidence="1">
    <location>
        <begin position="116"/>
        <end position="133"/>
    </location>
</feature>
<sequence length="151" mass="16166">MHDRLFAGCTLLLCLALVVVGWAYQAPFAYEPVGPRAFPLLLLALIGCAVLYQLIRPSTGQHAQAEPALDRHVGRKIALCVAALLLYATAFEWLGFIPSSVLFAVAMARLYGASTWQSLIGGVVIAVGLYLLFDFGLDVPLPLGPIAALEN</sequence>
<keyword evidence="1" id="KW-0472">Membrane</keyword>
<reference evidence="3 4" key="1">
    <citation type="submission" date="2016-10" db="EMBL/GenBank/DDBJ databases">
        <authorList>
            <person name="Varghese N."/>
            <person name="Submissions S."/>
        </authorList>
    </citation>
    <scope>NUCLEOTIDE SEQUENCE [LARGE SCALE GENOMIC DNA]</scope>
    <source>
        <strain evidence="3 4">CIP 109853</strain>
    </source>
</reference>
<keyword evidence="1" id="KW-0812">Transmembrane</keyword>
<keyword evidence="4" id="KW-1185">Reference proteome</keyword>
<protein>
    <submittedName>
        <fullName evidence="3">Tricarboxylic transport membrane protein</fullName>
    </submittedName>
</protein>
<dbReference type="Pfam" id="PF07331">
    <property type="entry name" value="TctB"/>
    <property type="match status" value="1"/>
</dbReference>
<dbReference type="RefSeq" id="WP_069516757.1">
    <property type="nucleotide sequence ID" value="NZ_FOFP01000001.1"/>
</dbReference>
<accession>A0ABY1B1Z7</accession>
<keyword evidence="1" id="KW-1133">Transmembrane helix</keyword>
<dbReference type="Proteomes" id="UP000198512">
    <property type="component" value="Unassembled WGS sequence"/>
</dbReference>
<evidence type="ECO:0000313" key="4">
    <source>
        <dbReference type="Proteomes" id="UP000198512"/>
    </source>
</evidence>
<evidence type="ECO:0000313" key="3">
    <source>
        <dbReference type="EMBL" id="SEP72359.1"/>
    </source>
</evidence>
<evidence type="ECO:0000256" key="1">
    <source>
        <dbReference type="SAM" id="Phobius"/>
    </source>
</evidence>
<evidence type="ECO:0000259" key="2">
    <source>
        <dbReference type="Pfam" id="PF07331"/>
    </source>
</evidence>
<name>A0ABY1B1Z7_9PSED</name>
<feature type="domain" description="DUF1468" evidence="2">
    <location>
        <begin position="8"/>
        <end position="142"/>
    </location>
</feature>